<evidence type="ECO:0000256" key="3">
    <source>
        <dbReference type="ARBA" id="ARBA00023163"/>
    </source>
</evidence>
<evidence type="ECO:0000256" key="1">
    <source>
        <dbReference type="ARBA" id="ARBA00023015"/>
    </source>
</evidence>
<evidence type="ECO:0000313" key="7">
    <source>
        <dbReference type="Proteomes" id="UP000297855"/>
    </source>
</evidence>
<dbReference type="Proteomes" id="UP000297855">
    <property type="component" value="Unassembled WGS sequence"/>
</dbReference>
<sequence length="200" mass="23336">MDRNSHGNPSVREDPSAKDRILTAALDLFYEKGYPNTGINEILEQAGAFKKSLYRHFPSKKDLGKTYLATQERIILALFQKLMDRKSSYPDFIRSWMRVVKRGTESTFRFGCPVANFANQTHDEPELQELTGEFIRRWTEVFETYLLKTFPDANPDKIIRTTESILLYYQGTMQVYGMTGDQKYLQKLERELLRLEADLT</sequence>
<feature type="domain" description="HTH tetR-type" evidence="5">
    <location>
        <begin position="15"/>
        <end position="75"/>
    </location>
</feature>
<accession>A0A4R9GP12</accession>
<proteinExistence type="predicted"/>
<dbReference type="PANTHER" id="PTHR47506">
    <property type="entry name" value="TRANSCRIPTIONAL REGULATORY PROTEIN"/>
    <property type="match status" value="1"/>
</dbReference>
<evidence type="ECO:0000256" key="2">
    <source>
        <dbReference type="ARBA" id="ARBA00023125"/>
    </source>
</evidence>
<name>A0A4R9GP12_9LEPT</name>
<dbReference type="InterPro" id="IPR001647">
    <property type="entry name" value="HTH_TetR"/>
</dbReference>
<dbReference type="PRINTS" id="PR00455">
    <property type="entry name" value="HTHTETR"/>
</dbReference>
<dbReference type="GO" id="GO:0003677">
    <property type="term" value="F:DNA binding"/>
    <property type="evidence" value="ECO:0007669"/>
    <property type="project" value="UniProtKB-UniRule"/>
</dbReference>
<dbReference type="Pfam" id="PF00440">
    <property type="entry name" value="TetR_N"/>
    <property type="match status" value="1"/>
</dbReference>
<dbReference type="EMBL" id="RQEV01000011">
    <property type="protein sequence ID" value="TGK17850.1"/>
    <property type="molecule type" value="Genomic_DNA"/>
</dbReference>
<feature type="DNA-binding region" description="H-T-H motif" evidence="4">
    <location>
        <begin position="38"/>
        <end position="57"/>
    </location>
</feature>
<evidence type="ECO:0000259" key="5">
    <source>
        <dbReference type="PROSITE" id="PS50977"/>
    </source>
</evidence>
<dbReference type="OrthoDB" id="9812484at2"/>
<dbReference type="AlphaFoldDB" id="A0A4R9GP12"/>
<keyword evidence="3" id="KW-0804">Transcription</keyword>
<organism evidence="6 7">
    <name type="scientific">Leptospira fluminis</name>
    <dbReference type="NCBI Taxonomy" id="2484979"/>
    <lineage>
        <taxon>Bacteria</taxon>
        <taxon>Pseudomonadati</taxon>
        <taxon>Spirochaetota</taxon>
        <taxon>Spirochaetia</taxon>
        <taxon>Leptospirales</taxon>
        <taxon>Leptospiraceae</taxon>
        <taxon>Leptospira</taxon>
    </lineage>
</organism>
<reference evidence="6" key="1">
    <citation type="journal article" date="2019" name="PLoS Negl. Trop. Dis.">
        <title>Revisiting the worldwide diversity of Leptospira species in the environment.</title>
        <authorList>
            <person name="Vincent A.T."/>
            <person name="Schiettekatte O."/>
            <person name="Bourhy P."/>
            <person name="Veyrier F.J."/>
            <person name="Picardeau M."/>
        </authorList>
    </citation>
    <scope>NUCLEOTIDE SEQUENCE [LARGE SCALE GENOMIC DNA]</scope>
    <source>
        <strain evidence="6">SCS5</strain>
    </source>
</reference>
<dbReference type="SUPFAM" id="SSF46689">
    <property type="entry name" value="Homeodomain-like"/>
    <property type="match status" value="1"/>
</dbReference>
<dbReference type="PROSITE" id="PS50977">
    <property type="entry name" value="HTH_TETR_2"/>
    <property type="match status" value="1"/>
</dbReference>
<keyword evidence="7" id="KW-1185">Reference proteome</keyword>
<dbReference type="RefSeq" id="WP_135813517.1">
    <property type="nucleotide sequence ID" value="NZ_RQEV01000011.1"/>
</dbReference>
<keyword evidence="1" id="KW-0805">Transcription regulation</keyword>
<evidence type="ECO:0000256" key="4">
    <source>
        <dbReference type="PROSITE-ProRule" id="PRU00335"/>
    </source>
</evidence>
<dbReference type="InterPro" id="IPR009057">
    <property type="entry name" value="Homeodomain-like_sf"/>
</dbReference>
<protein>
    <submittedName>
        <fullName evidence="6">TetR/AcrR family transcriptional regulator</fullName>
    </submittedName>
</protein>
<evidence type="ECO:0000313" key="6">
    <source>
        <dbReference type="EMBL" id="TGK17850.1"/>
    </source>
</evidence>
<dbReference type="PANTHER" id="PTHR47506:SF3">
    <property type="entry name" value="HTH-TYPE TRANSCRIPTIONAL REGULATOR LMRA"/>
    <property type="match status" value="1"/>
</dbReference>
<comment type="caution">
    <text evidence="6">The sequence shown here is derived from an EMBL/GenBank/DDBJ whole genome shotgun (WGS) entry which is preliminary data.</text>
</comment>
<keyword evidence="2 4" id="KW-0238">DNA-binding</keyword>
<dbReference type="Gene3D" id="1.10.357.10">
    <property type="entry name" value="Tetracycline Repressor, domain 2"/>
    <property type="match status" value="1"/>
</dbReference>
<gene>
    <name evidence="6" type="ORF">EHO61_10260</name>
</gene>